<evidence type="ECO:0000259" key="9">
    <source>
        <dbReference type="Pfam" id="PF01494"/>
    </source>
</evidence>
<dbReference type="GO" id="GO:0006744">
    <property type="term" value="P:ubiquinone biosynthetic process"/>
    <property type="evidence" value="ECO:0007669"/>
    <property type="project" value="InterPro"/>
</dbReference>
<comment type="subunit">
    <text evidence="8">Component of the Ubi complex metabolon, which regroups five ubiquinone biosynthesis proteins (UbiE, UbiF, UbiG, UbiH and UbiI) and two accessory factors (UbiK and the lipid-binding protein UbiJ).</text>
</comment>
<dbReference type="GO" id="GO:0110142">
    <property type="term" value="C:ubiquinone biosynthesis complex"/>
    <property type="evidence" value="ECO:0007669"/>
    <property type="project" value="UniProtKB-ARBA"/>
</dbReference>
<reference evidence="10" key="1">
    <citation type="journal article" date="2023" name="Int. J. Mol. Sci.">
        <title>Metagenomics Revealed a New Genus 'Candidatus Thiocaldithrix dubininis' gen. nov., sp. nov. and a New Species 'Candidatus Thiothrix putei' sp. nov. in the Family Thiotrichaceae, Some Members of Which Have Traits of Both Na+- and H+-Motive Energetics.</title>
        <authorList>
            <person name="Ravin N.V."/>
            <person name="Muntyan M.S."/>
            <person name="Smolyakov D.D."/>
            <person name="Rudenko T.S."/>
            <person name="Beletsky A.V."/>
            <person name="Mardanov A.V."/>
            <person name="Grabovich M.Y."/>
        </authorList>
    </citation>
    <scope>NUCLEOTIDE SEQUENCE</scope>
    <source>
        <strain evidence="10">GKL-01</strain>
    </source>
</reference>
<evidence type="ECO:0000256" key="8">
    <source>
        <dbReference type="ARBA" id="ARBA00065734"/>
    </source>
</evidence>
<dbReference type="SUPFAM" id="SSF51905">
    <property type="entry name" value="FAD/NAD(P)-binding domain"/>
    <property type="match status" value="1"/>
</dbReference>
<dbReference type="PANTHER" id="PTHR43876">
    <property type="entry name" value="UBIQUINONE BIOSYNTHESIS MONOOXYGENASE COQ6, MITOCHONDRIAL"/>
    <property type="match status" value="1"/>
</dbReference>
<evidence type="ECO:0000256" key="1">
    <source>
        <dbReference type="ARBA" id="ARBA00001974"/>
    </source>
</evidence>
<dbReference type="GO" id="GO:0004497">
    <property type="term" value="F:monooxygenase activity"/>
    <property type="evidence" value="ECO:0007669"/>
    <property type="project" value="UniProtKB-KW"/>
</dbReference>
<dbReference type="FunFam" id="3.50.50.60:FF:000021">
    <property type="entry name" value="Ubiquinone biosynthesis monooxygenase COQ6"/>
    <property type="match status" value="1"/>
</dbReference>
<comment type="similarity">
    <text evidence="3">Belongs to the UbiH/COQ6 family.</text>
</comment>
<protein>
    <submittedName>
        <fullName evidence="10">UbiH/UbiF/VisC/COQ6 family ubiquinone biosynthesis hydroxylase</fullName>
    </submittedName>
</protein>
<dbReference type="PRINTS" id="PR00420">
    <property type="entry name" value="RNGMNOXGNASE"/>
</dbReference>
<dbReference type="InterPro" id="IPR018168">
    <property type="entry name" value="Ubi_Hdrlase_CS"/>
</dbReference>
<proteinExistence type="inferred from homology"/>
<feature type="domain" description="FAD-binding" evidence="9">
    <location>
        <begin position="3"/>
        <end position="335"/>
    </location>
</feature>
<dbReference type="InterPro" id="IPR036188">
    <property type="entry name" value="FAD/NAD-bd_sf"/>
</dbReference>
<organism evidence="10">
    <name type="scientific">Candidatus Thiocaldithrix dubininis</name>
    <dbReference type="NCBI Taxonomy" id="3080823"/>
    <lineage>
        <taxon>Bacteria</taxon>
        <taxon>Pseudomonadati</taxon>
        <taxon>Pseudomonadota</taxon>
        <taxon>Gammaproteobacteria</taxon>
        <taxon>Thiotrichales</taxon>
        <taxon>Thiotrichaceae</taxon>
        <taxon>Candidatus Thiocaldithrix</taxon>
    </lineage>
</organism>
<evidence type="ECO:0000256" key="4">
    <source>
        <dbReference type="ARBA" id="ARBA00022630"/>
    </source>
</evidence>
<comment type="pathway">
    <text evidence="2">Cofactor biosynthesis; ubiquinone biosynthesis.</text>
</comment>
<gene>
    <name evidence="10" type="ORF">QJT80_10085</name>
</gene>
<keyword evidence="7" id="KW-0503">Monooxygenase</keyword>
<dbReference type="PROSITE" id="PS01304">
    <property type="entry name" value="UBIH"/>
    <property type="match status" value="1"/>
</dbReference>
<evidence type="ECO:0000256" key="3">
    <source>
        <dbReference type="ARBA" id="ARBA00005349"/>
    </source>
</evidence>
<dbReference type="InterPro" id="IPR002938">
    <property type="entry name" value="FAD-bd"/>
</dbReference>
<accession>A0AA95KDW7</accession>
<dbReference type="InterPro" id="IPR010971">
    <property type="entry name" value="UbiH/COQ6"/>
</dbReference>
<dbReference type="Gene3D" id="3.50.50.60">
    <property type="entry name" value="FAD/NAD(P)-binding domain"/>
    <property type="match status" value="2"/>
</dbReference>
<sequence>MQYDVIIAGGGMVGSTLACLLGQAGKRVAVLEAHEPPPFQPDDAYDLRVSAISRASQRALNEAGAWQGVVARRARPYEAMFVWDGTGDGQIRFDSADLGEADLGHIVENRIIQLALLEQIRKLDTVDLYCPSKLANFSIDQQQVSVKLDTSEQLSAHLLVGADGAQSKVRELAGIYLKTEDYGQSGLVCVVKTELSHESTAWQRFMPTGPLAFLPLGDGSSSIVWTLPSDKADAVLRLETDAFKEALAQALDYRLGAITAVGARAAFPLRGRHAEPYVQERIALVGDAAHTIHPLAGQGVNLGIKDAAELAHQILNHPADCGSMQVLRAYERARKGENVVTQKTMEGFRLLFGNNLMPWQVLRNKGLNLVNGMNFLKYQIARQAMGI</sequence>
<keyword evidence="5" id="KW-0274">FAD</keyword>
<dbReference type="NCBIfam" id="TIGR01988">
    <property type="entry name" value="Ubi-OHases"/>
    <property type="match status" value="1"/>
</dbReference>
<comment type="cofactor">
    <cofactor evidence="1">
        <name>FAD</name>
        <dbReference type="ChEBI" id="CHEBI:57692"/>
    </cofactor>
</comment>
<keyword evidence="4" id="KW-0285">Flavoprotein</keyword>
<dbReference type="Pfam" id="PF01494">
    <property type="entry name" value="FAD_binding_3"/>
    <property type="match status" value="1"/>
</dbReference>
<dbReference type="GO" id="GO:0071949">
    <property type="term" value="F:FAD binding"/>
    <property type="evidence" value="ECO:0007669"/>
    <property type="project" value="InterPro"/>
</dbReference>
<reference evidence="10" key="2">
    <citation type="submission" date="2023-04" db="EMBL/GenBank/DDBJ databases">
        <authorList>
            <person name="Beletskiy A.V."/>
            <person name="Mardanov A.V."/>
            <person name="Ravin N.V."/>
        </authorList>
    </citation>
    <scope>NUCLEOTIDE SEQUENCE</scope>
    <source>
        <strain evidence="10">GKL-01</strain>
    </source>
</reference>
<dbReference type="Proteomes" id="UP001300672">
    <property type="component" value="Chromosome"/>
</dbReference>
<evidence type="ECO:0000256" key="6">
    <source>
        <dbReference type="ARBA" id="ARBA00023002"/>
    </source>
</evidence>
<dbReference type="KEGG" id="tdu:QJT80_10085"/>
<dbReference type="AlphaFoldDB" id="A0AA95KDW7"/>
<dbReference type="GO" id="GO:0016705">
    <property type="term" value="F:oxidoreductase activity, acting on paired donors, with incorporation or reduction of molecular oxygen"/>
    <property type="evidence" value="ECO:0007669"/>
    <property type="project" value="InterPro"/>
</dbReference>
<keyword evidence="6" id="KW-0560">Oxidoreductase</keyword>
<keyword evidence="10" id="KW-0830">Ubiquinone</keyword>
<evidence type="ECO:0000256" key="2">
    <source>
        <dbReference type="ARBA" id="ARBA00004749"/>
    </source>
</evidence>
<evidence type="ECO:0000313" key="10">
    <source>
        <dbReference type="EMBL" id="WGZ89851.1"/>
    </source>
</evidence>
<evidence type="ECO:0000256" key="5">
    <source>
        <dbReference type="ARBA" id="ARBA00022827"/>
    </source>
</evidence>
<dbReference type="PANTHER" id="PTHR43876:SF7">
    <property type="entry name" value="UBIQUINONE BIOSYNTHESIS MONOOXYGENASE COQ6, MITOCHONDRIAL"/>
    <property type="match status" value="1"/>
</dbReference>
<dbReference type="InterPro" id="IPR051205">
    <property type="entry name" value="UbiH/COQ6_monooxygenase"/>
</dbReference>
<dbReference type="EMBL" id="CP124755">
    <property type="protein sequence ID" value="WGZ89851.1"/>
    <property type="molecule type" value="Genomic_DNA"/>
</dbReference>
<evidence type="ECO:0000256" key="7">
    <source>
        <dbReference type="ARBA" id="ARBA00023033"/>
    </source>
</evidence>
<name>A0AA95KDW7_9GAMM</name>